<organism evidence="1">
    <name type="scientific">marine sediment metagenome</name>
    <dbReference type="NCBI Taxonomy" id="412755"/>
    <lineage>
        <taxon>unclassified sequences</taxon>
        <taxon>metagenomes</taxon>
        <taxon>ecological metagenomes</taxon>
    </lineage>
</organism>
<reference evidence="1" key="1">
    <citation type="journal article" date="2014" name="Front. Microbiol.">
        <title>High frequency of phylogenetically diverse reductive dehalogenase-homologous genes in deep subseafloor sedimentary metagenomes.</title>
        <authorList>
            <person name="Kawai M."/>
            <person name="Futagami T."/>
            <person name="Toyoda A."/>
            <person name="Takaki Y."/>
            <person name="Nishi S."/>
            <person name="Hori S."/>
            <person name="Arai W."/>
            <person name="Tsubouchi T."/>
            <person name="Morono Y."/>
            <person name="Uchiyama I."/>
            <person name="Ito T."/>
            <person name="Fujiyama A."/>
            <person name="Inagaki F."/>
            <person name="Takami H."/>
        </authorList>
    </citation>
    <scope>NUCLEOTIDE SEQUENCE</scope>
    <source>
        <strain evidence="1">Expedition CK06-06</strain>
    </source>
</reference>
<accession>X1E589</accession>
<evidence type="ECO:0000313" key="1">
    <source>
        <dbReference type="EMBL" id="GAH03833.1"/>
    </source>
</evidence>
<comment type="caution">
    <text evidence="1">The sequence shown here is derived from an EMBL/GenBank/DDBJ whole genome shotgun (WGS) entry which is preliminary data.</text>
</comment>
<gene>
    <name evidence="1" type="ORF">S01H4_40044</name>
</gene>
<dbReference type="EMBL" id="BART01021767">
    <property type="protein sequence ID" value="GAH03833.1"/>
    <property type="molecule type" value="Genomic_DNA"/>
</dbReference>
<dbReference type="AlphaFoldDB" id="X1E589"/>
<name>X1E589_9ZZZZ</name>
<feature type="non-terminal residue" evidence="1">
    <location>
        <position position="1"/>
    </location>
</feature>
<proteinExistence type="predicted"/>
<protein>
    <submittedName>
        <fullName evidence="1">Uncharacterized protein</fullName>
    </submittedName>
</protein>
<sequence length="210" mass="23069">YGVGAVVSPVAAKVLGVGKVAKVVGVGLGAAWTAGVGVEIAAKPPGIEREKAAGVRAAEMAAFLGGAKYGIERKPVTKLYKAVVEKPYIKYVKEPRFEKAYKAWEKGITGKWTYLEKRAFIPIKKMPQRTLLGEPIKPGEIRALRKVIKAYESYYGNRLVSLCLLCGLPMKTQDRVSIIHRKDFTSKTIGHFHVKCWEKIKLKGKVKGGE</sequence>